<dbReference type="AlphaFoldDB" id="A0A2S9YCJ8"/>
<dbReference type="InterPro" id="IPR025388">
    <property type="entry name" value="Alginate_export_dom"/>
</dbReference>
<protein>
    <recommendedName>
        <fullName evidence="1">Alginate export domain-containing protein</fullName>
    </recommendedName>
</protein>
<name>A0A2S9YCJ8_9BACT</name>
<dbReference type="Proteomes" id="UP000237968">
    <property type="component" value="Unassembled WGS sequence"/>
</dbReference>
<comment type="caution">
    <text evidence="2">The sequence shown here is derived from an EMBL/GenBank/DDBJ whole genome shotgun (WGS) entry which is preliminary data.</text>
</comment>
<keyword evidence="3" id="KW-1185">Reference proteome</keyword>
<gene>
    <name evidence="2" type="ORF">ENSA5_20060</name>
</gene>
<sequence length="478" mass="51944">MSLVSFFALSWVLFVAQPEPEPELAPNPRSEPESGEYVIFDAAPASAFEEPAASPIEFEAGVMTMTRAEFTRTRSVDGEGASTTRVPNRLRARLEARTDHLDFLAEFQDARVLGDPIGPARSGFHQLYVEHVGRLPGGSLTFRAGRQEVLLGTEHLFGPGPWGAGMRSFDALRLKFDLERGGVGLFAGSAARPLLSADLPLLDHVAGDVALAWVADGHYRIHDALVVEALVYGAHEQTPDQTRNLYTPGLLARGDFGAGFSYDLEAYFQLGTIEGLAVPNPTNPGAPQRHRAAAAYASLDYLTPGEIGSGGRGGVKLGGGLSLDYASGSPCTTTSFEGLEPCTEGTSRDFYAPWRARHRWFGHADRFRGLNIVDPAVGIRVQSRPVEDVQLDLQVTNHLFVLAQPNGRWLTAGGELVGVDLDNRDPWAADEIDIEGTIRYRWLQVNFGWLIVAKLSGGRALSGEALRQFVYLQLTTNF</sequence>
<organism evidence="2 3">
    <name type="scientific">Enhygromyxa salina</name>
    <dbReference type="NCBI Taxonomy" id="215803"/>
    <lineage>
        <taxon>Bacteria</taxon>
        <taxon>Pseudomonadati</taxon>
        <taxon>Myxococcota</taxon>
        <taxon>Polyangia</taxon>
        <taxon>Nannocystales</taxon>
        <taxon>Nannocystaceae</taxon>
        <taxon>Enhygromyxa</taxon>
    </lineage>
</organism>
<evidence type="ECO:0000313" key="3">
    <source>
        <dbReference type="Proteomes" id="UP000237968"/>
    </source>
</evidence>
<reference evidence="2 3" key="1">
    <citation type="submission" date="2018-03" db="EMBL/GenBank/DDBJ databases">
        <title>Draft Genome Sequences of the Obligatory Marine Myxobacteria Enhygromyxa salina SWB005.</title>
        <authorList>
            <person name="Poehlein A."/>
            <person name="Moghaddam J.A."/>
            <person name="Harms H."/>
            <person name="Alanjari M."/>
            <person name="Koenig G.M."/>
            <person name="Daniel R."/>
            <person name="Schaeberle T.F."/>
        </authorList>
    </citation>
    <scope>NUCLEOTIDE SEQUENCE [LARGE SCALE GENOMIC DNA]</scope>
    <source>
        <strain evidence="2 3">SWB005</strain>
    </source>
</reference>
<dbReference type="EMBL" id="PVNK01000110">
    <property type="protein sequence ID" value="PRQ02829.1"/>
    <property type="molecule type" value="Genomic_DNA"/>
</dbReference>
<feature type="domain" description="Alginate export" evidence="1">
    <location>
        <begin position="66"/>
        <end position="440"/>
    </location>
</feature>
<dbReference type="RefSeq" id="WP_106391440.1">
    <property type="nucleotide sequence ID" value="NZ_PVNK01000110.1"/>
</dbReference>
<dbReference type="Gene3D" id="2.40.160.100">
    <property type="match status" value="1"/>
</dbReference>
<accession>A0A2S9YCJ8</accession>
<dbReference type="OrthoDB" id="9764666at2"/>
<dbReference type="InterPro" id="IPR053728">
    <property type="entry name" value="Alginate_Permeability_Chnl"/>
</dbReference>
<proteinExistence type="predicted"/>
<evidence type="ECO:0000313" key="2">
    <source>
        <dbReference type="EMBL" id="PRQ02829.1"/>
    </source>
</evidence>
<evidence type="ECO:0000259" key="1">
    <source>
        <dbReference type="Pfam" id="PF13372"/>
    </source>
</evidence>
<dbReference type="Pfam" id="PF13372">
    <property type="entry name" value="Alginate_exp"/>
    <property type="match status" value="1"/>
</dbReference>